<dbReference type="PANTHER" id="PTHR10953:SF240">
    <property type="entry name" value="SULFUR CARRIER PROTEIN THIS ADENYLYLTRANSFERASE"/>
    <property type="match status" value="1"/>
</dbReference>
<dbReference type="InterPro" id="IPR045886">
    <property type="entry name" value="ThiF/MoeB/HesA"/>
</dbReference>
<dbReference type="FunFam" id="3.40.50.720:FF:000080">
    <property type="entry name" value="Thiazole biosynthesis adenylyltransferase ThiF"/>
    <property type="match status" value="1"/>
</dbReference>
<dbReference type="Proteomes" id="UP000095230">
    <property type="component" value="Unassembled WGS sequence"/>
</dbReference>
<dbReference type="EMBL" id="MCBT01000001">
    <property type="protein sequence ID" value="OEG75803.1"/>
    <property type="molecule type" value="Genomic_DNA"/>
</dbReference>
<dbReference type="InterPro" id="IPR000594">
    <property type="entry name" value="ThiF_NAD_FAD-bd"/>
</dbReference>
<organism evidence="3 4">
    <name type="scientific">Shewanella colwelliana</name>
    <name type="common">Alteromonas colwelliana</name>
    <dbReference type="NCBI Taxonomy" id="23"/>
    <lineage>
        <taxon>Bacteria</taxon>
        <taxon>Pseudomonadati</taxon>
        <taxon>Pseudomonadota</taxon>
        <taxon>Gammaproteobacteria</taxon>
        <taxon>Alteromonadales</taxon>
        <taxon>Shewanellaceae</taxon>
        <taxon>Shewanella</taxon>
    </lineage>
</organism>
<dbReference type="AlphaFoldDB" id="A0A1E5J2E5"/>
<evidence type="ECO:0000313" key="3">
    <source>
        <dbReference type="EMBL" id="OEG75803.1"/>
    </source>
</evidence>
<gene>
    <name evidence="3" type="ORF">BEL05_16400</name>
</gene>
<dbReference type="Gene3D" id="3.40.50.720">
    <property type="entry name" value="NAD(P)-binding Rossmann-like Domain"/>
    <property type="match status" value="1"/>
</dbReference>
<evidence type="ECO:0000256" key="1">
    <source>
        <dbReference type="ARBA" id="ARBA00009919"/>
    </source>
</evidence>
<protein>
    <recommendedName>
        <fullName evidence="2">THIF-type NAD/FAD binding fold domain-containing protein</fullName>
    </recommendedName>
</protein>
<comment type="caution">
    <text evidence="3">The sequence shown here is derived from an EMBL/GenBank/DDBJ whole genome shotgun (WGS) entry which is preliminary data.</text>
</comment>
<evidence type="ECO:0000313" key="4">
    <source>
        <dbReference type="Proteomes" id="UP000095230"/>
    </source>
</evidence>
<proteinExistence type="inferred from homology"/>
<sequence>MSLNDEQFIHYSRQILLPELGEYGQTALMSAHVAIVGIGGLGNLCAQYLAAAGVGRLTLIDGDSVEVSNLPRQLIFAARDSGKNKAKVCADKLRAVYADCDLIAADCFIDNANASLLLKDASLVLDCSDNFETRQLINLCCVRDSIPSVIASAVHFSGQLLTVDLVRYPQGGCYHCLFPCELKVSQRCSTTGVLGPMVGVMASMQALQAIKHIAKITPNAGELLRFDGLSMVTRHATLARDPSCAVCHTKVKERTDESN</sequence>
<dbReference type="GO" id="GO:0008146">
    <property type="term" value="F:sulfotransferase activity"/>
    <property type="evidence" value="ECO:0007669"/>
    <property type="project" value="TreeGrafter"/>
</dbReference>
<name>A0A1E5J2E5_SHECO</name>
<dbReference type="OrthoDB" id="9804286at2"/>
<dbReference type="GO" id="GO:0016779">
    <property type="term" value="F:nucleotidyltransferase activity"/>
    <property type="evidence" value="ECO:0007669"/>
    <property type="project" value="TreeGrafter"/>
</dbReference>
<dbReference type="PANTHER" id="PTHR10953">
    <property type="entry name" value="UBIQUITIN-ACTIVATING ENZYME E1"/>
    <property type="match status" value="1"/>
</dbReference>
<dbReference type="GO" id="GO:0005829">
    <property type="term" value="C:cytosol"/>
    <property type="evidence" value="ECO:0007669"/>
    <property type="project" value="TreeGrafter"/>
</dbReference>
<dbReference type="Pfam" id="PF00899">
    <property type="entry name" value="ThiF"/>
    <property type="match status" value="1"/>
</dbReference>
<dbReference type="GO" id="GO:0004792">
    <property type="term" value="F:thiosulfate-cyanide sulfurtransferase activity"/>
    <property type="evidence" value="ECO:0007669"/>
    <property type="project" value="TreeGrafter"/>
</dbReference>
<dbReference type="GO" id="GO:0008641">
    <property type="term" value="F:ubiquitin-like modifier activating enzyme activity"/>
    <property type="evidence" value="ECO:0007669"/>
    <property type="project" value="InterPro"/>
</dbReference>
<dbReference type="STRING" id="23.BEL05_16400"/>
<dbReference type="InterPro" id="IPR035985">
    <property type="entry name" value="Ubiquitin-activating_enz"/>
</dbReference>
<feature type="domain" description="THIF-type NAD/FAD binding fold" evidence="2">
    <location>
        <begin position="11"/>
        <end position="245"/>
    </location>
</feature>
<evidence type="ECO:0000259" key="2">
    <source>
        <dbReference type="Pfam" id="PF00899"/>
    </source>
</evidence>
<dbReference type="CDD" id="cd00757">
    <property type="entry name" value="ThiF_MoeB_HesA_family"/>
    <property type="match status" value="1"/>
</dbReference>
<comment type="similarity">
    <text evidence="1">Belongs to the HesA/MoeB/ThiF family.</text>
</comment>
<accession>A0A1E5J2E5</accession>
<dbReference type="SUPFAM" id="SSF69572">
    <property type="entry name" value="Activating enzymes of the ubiquitin-like proteins"/>
    <property type="match status" value="1"/>
</dbReference>
<reference evidence="3 4" key="1">
    <citation type="submission" date="2016-07" db="EMBL/GenBank/DDBJ databases">
        <title>Whole-genome of two Shewanella species isolated from a digestive organ of sea cucumber Apostichopus japonicus Selenka 1867.</title>
        <authorList>
            <person name="Hong H.-H."/>
            <person name="Choi H."/>
            <person name="Cheon S."/>
            <person name="Oh J.-S."/>
            <person name="Lee H.-G."/>
            <person name="Park C."/>
        </authorList>
    </citation>
    <scope>NUCLEOTIDE SEQUENCE [LARGE SCALE GENOMIC DNA]</scope>
    <source>
        <strain evidence="3 4">CSB03KR</strain>
    </source>
</reference>
<dbReference type="RefSeq" id="WP_028765001.1">
    <property type="nucleotide sequence ID" value="NZ_MCBT01000001.1"/>
</dbReference>